<organism evidence="2 3">
    <name type="scientific">Microbulbifer echini</name>
    <dbReference type="NCBI Taxonomy" id="1529067"/>
    <lineage>
        <taxon>Bacteria</taxon>
        <taxon>Pseudomonadati</taxon>
        <taxon>Pseudomonadota</taxon>
        <taxon>Gammaproteobacteria</taxon>
        <taxon>Cellvibrionales</taxon>
        <taxon>Microbulbiferaceae</taxon>
        <taxon>Microbulbifer</taxon>
    </lineage>
</organism>
<dbReference type="EMBL" id="JBGMEL010000023">
    <property type="protein sequence ID" value="MFA0792350.1"/>
    <property type="molecule type" value="Genomic_DNA"/>
</dbReference>
<sequence length="179" mass="18537">MKIFTPKLLTSIAAASLALGSATTALAQVSDSEISMITLTFMETIDIAFVDPVTIADPTPGMPATGEDTFCVAGSGFSGFSITFSNPDPAAVGFVLQPAVAGTAPILYEVFFKNDLSPGLGIPVAPDSPILGNVIQASVCTSPADDNAKFDIEIPFPEWDGRESDGPFTGMLELTVVSE</sequence>
<feature type="chain" id="PRO_5046475982" description="CS1 type fimbrial major subunit" evidence="1">
    <location>
        <begin position="28"/>
        <end position="179"/>
    </location>
</feature>
<evidence type="ECO:0000313" key="2">
    <source>
        <dbReference type="EMBL" id="MFA0792350.1"/>
    </source>
</evidence>
<keyword evidence="1" id="KW-0732">Signal</keyword>
<name>A0ABV4NST2_9GAMM</name>
<protein>
    <recommendedName>
        <fullName evidence="4">CS1 type fimbrial major subunit</fullName>
    </recommendedName>
</protein>
<evidence type="ECO:0000256" key="1">
    <source>
        <dbReference type="SAM" id="SignalP"/>
    </source>
</evidence>
<evidence type="ECO:0000313" key="3">
    <source>
        <dbReference type="Proteomes" id="UP001569414"/>
    </source>
</evidence>
<comment type="caution">
    <text evidence="2">The sequence shown here is derived from an EMBL/GenBank/DDBJ whole genome shotgun (WGS) entry which is preliminary data.</text>
</comment>
<keyword evidence="3" id="KW-1185">Reference proteome</keyword>
<feature type="signal peptide" evidence="1">
    <location>
        <begin position="1"/>
        <end position="27"/>
    </location>
</feature>
<evidence type="ECO:0008006" key="4">
    <source>
        <dbReference type="Google" id="ProtNLM"/>
    </source>
</evidence>
<proteinExistence type="predicted"/>
<gene>
    <name evidence="2" type="ORF">ACCI51_17565</name>
</gene>
<dbReference type="Proteomes" id="UP001569414">
    <property type="component" value="Unassembled WGS sequence"/>
</dbReference>
<accession>A0ABV4NST2</accession>
<reference evidence="2 3" key="1">
    <citation type="submission" date="2024-08" db="EMBL/GenBank/DDBJ databases">
        <authorList>
            <person name="Ishaq N."/>
        </authorList>
    </citation>
    <scope>NUCLEOTIDE SEQUENCE [LARGE SCALE GENOMIC DNA]</scope>
    <source>
        <strain evidence="2 3">JCM 30400</strain>
    </source>
</reference>
<dbReference type="RefSeq" id="WP_371844721.1">
    <property type="nucleotide sequence ID" value="NZ_JBGMEL010000023.1"/>
</dbReference>